<dbReference type="PANTHER" id="PTHR30336:SF4">
    <property type="entry name" value="ENVELOPE BIOGENESIS FACTOR ELYC"/>
    <property type="match status" value="1"/>
</dbReference>
<dbReference type="Proteomes" id="UP001429984">
    <property type="component" value="Unassembled WGS sequence"/>
</dbReference>
<feature type="domain" description="DUF218" evidence="2">
    <location>
        <begin position="72"/>
        <end position="235"/>
    </location>
</feature>
<evidence type="ECO:0000313" key="3">
    <source>
        <dbReference type="EMBL" id="MBF6024306.1"/>
    </source>
</evidence>
<dbReference type="EMBL" id="JADLZT010000005">
    <property type="protein sequence ID" value="MBF6024306.1"/>
    <property type="molecule type" value="Genomic_DNA"/>
</dbReference>
<dbReference type="Pfam" id="PF02698">
    <property type="entry name" value="DUF218"/>
    <property type="match status" value="1"/>
</dbReference>
<dbReference type="InterPro" id="IPR051599">
    <property type="entry name" value="Cell_Envelope_Assoc"/>
</dbReference>
<dbReference type="InterPro" id="IPR014729">
    <property type="entry name" value="Rossmann-like_a/b/a_fold"/>
</dbReference>
<accession>A0ABS0B9F5</accession>
<reference evidence="3 4" key="1">
    <citation type="submission" date="2020-11" db="EMBL/GenBank/DDBJ databases">
        <title>Draft Genome Sequence and Secondary Metabolite Biosynthetic Potential of the Lysobacter niastensis Type strain DSM 18481.</title>
        <authorList>
            <person name="Turrini P."/>
            <person name="Artuso I."/>
            <person name="Tescari M."/>
            <person name="Lugli G.A."/>
            <person name="Frangipani E."/>
            <person name="Ventura M."/>
            <person name="Visca P."/>
        </authorList>
    </citation>
    <scope>NUCLEOTIDE SEQUENCE [LARGE SCALE GENOMIC DNA]</scope>
    <source>
        <strain evidence="3 4">DSM 18481</strain>
    </source>
</reference>
<dbReference type="RefSeq" id="WP_194930918.1">
    <property type="nucleotide sequence ID" value="NZ_JADLZT010000005.1"/>
</dbReference>
<keyword evidence="1" id="KW-1133">Transmembrane helix</keyword>
<sequence length="249" mass="27345">MWLLSPLSWLLLAGVGACVAARRRSRRWLRACLGLALLSVVAMTPLFANLLLGWLERPLPVPADCSTSPPRVAVVLAGGVDAISSDENDLSVLGVASRRRMERAVDWWREAPGRTIVIAGGPAWRGGVAESRWMIGHARRLGVPAAVLRGETRSSNTWGNAHELAALVPPLPRRVVLVSSAMHLPRARYAMERAGFQVCPIATDWRRTTFGIPGYFIPQSSALLKTEAALHELAGSAYYRWLAWRERRG</sequence>
<keyword evidence="1" id="KW-0812">Transmembrane</keyword>
<evidence type="ECO:0000259" key="2">
    <source>
        <dbReference type="Pfam" id="PF02698"/>
    </source>
</evidence>
<dbReference type="Gene3D" id="3.40.50.620">
    <property type="entry name" value="HUPs"/>
    <property type="match status" value="1"/>
</dbReference>
<protein>
    <submittedName>
        <fullName evidence="3">YdcF family protein</fullName>
    </submittedName>
</protein>
<keyword evidence="4" id="KW-1185">Reference proteome</keyword>
<name>A0ABS0B9F5_9GAMM</name>
<feature type="transmembrane region" description="Helical" evidence="1">
    <location>
        <begin position="28"/>
        <end position="52"/>
    </location>
</feature>
<organism evidence="3 4">
    <name type="scientific">Lysobacter niastensis</name>
    <dbReference type="NCBI Taxonomy" id="380629"/>
    <lineage>
        <taxon>Bacteria</taxon>
        <taxon>Pseudomonadati</taxon>
        <taxon>Pseudomonadota</taxon>
        <taxon>Gammaproteobacteria</taxon>
        <taxon>Lysobacterales</taxon>
        <taxon>Lysobacteraceae</taxon>
        <taxon>Lysobacter</taxon>
    </lineage>
</organism>
<dbReference type="CDD" id="cd06259">
    <property type="entry name" value="YdcF-like"/>
    <property type="match status" value="1"/>
</dbReference>
<gene>
    <name evidence="3" type="ORF">IU514_09715</name>
</gene>
<evidence type="ECO:0000256" key="1">
    <source>
        <dbReference type="SAM" id="Phobius"/>
    </source>
</evidence>
<keyword evidence="1" id="KW-0472">Membrane</keyword>
<dbReference type="InterPro" id="IPR003848">
    <property type="entry name" value="DUF218"/>
</dbReference>
<dbReference type="PANTHER" id="PTHR30336">
    <property type="entry name" value="INNER MEMBRANE PROTEIN, PROBABLE PERMEASE"/>
    <property type="match status" value="1"/>
</dbReference>
<comment type="caution">
    <text evidence="3">The sequence shown here is derived from an EMBL/GenBank/DDBJ whole genome shotgun (WGS) entry which is preliminary data.</text>
</comment>
<proteinExistence type="predicted"/>
<evidence type="ECO:0000313" key="4">
    <source>
        <dbReference type="Proteomes" id="UP001429984"/>
    </source>
</evidence>